<proteinExistence type="predicted"/>
<gene>
    <name evidence="2" type="ORF">CDO81_21825</name>
</gene>
<dbReference type="AlphaFoldDB" id="A0A254N552"/>
<evidence type="ECO:0000313" key="2">
    <source>
        <dbReference type="EMBL" id="OWR01972.1"/>
    </source>
</evidence>
<protein>
    <submittedName>
        <fullName evidence="2">Uncharacterized protein</fullName>
    </submittedName>
</protein>
<comment type="caution">
    <text evidence="2">The sequence shown here is derived from an EMBL/GenBank/DDBJ whole genome shotgun (WGS) entry which is preliminary data.</text>
</comment>
<name>A0A254N552_9BURK</name>
<evidence type="ECO:0000256" key="1">
    <source>
        <dbReference type="SAM" id="MobiDB-lite"/>
    </source>
</evidence>
<reference evidence="2 3" key="1">
    <citation type="journal article" date="2007" name="Int. J. Syst. Evol. Microbiol.">
        <title>Description of Pelomonas aquatica sp. nov. and Pelomonas puraquae sp. nov., isolated from industrial and haemodialysis water.</title>
        <authorList>
            <person name="Gomila M."/>
            <person name="Bowien B."/>
            <person name="Falsen E."/>
            <person name="Moore E.R."/>
            <person name="Lalucat J."/>
        </authorList>
    </citation>
    <scope>NUCLEOTIDE SEQUENCE [LARGE SCALE GENOMIC DNA]</scope>
    <source>
        <strain evidence="2 3">CCUG 52769</strain>
    </source>
</reference>
<feature type="region of interest" description="Disordered" evidence="1">
    <location>
        <begin position="22"/>
        <end position="41"/>
    </location>
</feature>
<dbReference type="EMBL" id="NISI01000011">
    <property type="protein sequence ID" value="OWR01972.1"/>
    <property type="molecule type" value="Genomic_DNA"/>
</dbReference>
<evidence type="ECO:0000313" key="3">
    <source>
        <dbReference type="Proteomes" id="UP000197446"/>
    </source>
</evidence>
<organism evidence="2 3">
    <name type="scientific">Roseateles puraquae</name>
    <dbReference type="NCBI Taxonomy" id="431059"/>
    <lineage>
        <taxon>Bacteria</taxon>
        <taxon>Pseudomonadati</taxon>
        <taxon>Pseudomonadota</taxon>
        <taxon>Betaproteobacteria</taxon>
        <taxon>Burkholderiales</taxon>
        <taxon>Sphaerotilaceae</taxon>
        <taxon>Roseateles</taxon>
    </lineage>
</organism>
<accession>A0A254N552</accession>
<dbReference type="Proteomes" id="UP000197446">
    <property type="component" value="Unassembled WGS sequence"/>
</dbReference>
<keyword evidence="3" id="KW-1185">Reference proteome</keyword>
<sequence length="110" mass="11839">MGGLPRRVAVRVMGARMAGRDADGMALNATPDTPDTEPAMQHRLSSPATSIALTQGRLEVAGRTQAPAALAAARKMDCGWYDSSFDLARGLDIVEQDDDALYQLWTLARH</sequence>